<feature type="compositionally biased region" description="Polar residues" evidence="1">
    <location>
        <begin position="29"/>
        <end position="62"/>
    </location>
</feature>
<evidence type="ECO:0000313" key="2">
    <source>
        <dbReference type="EMBL" id="KAK2755379.1"/>
    </source>
</evidence>
<sequence length="149" mass="16457">MSLDKGKAVLRDDDLLGNCNFEYKDAENNDTPQNSGSTTVVPDVTLTSPNESQPLITSTPSRPSGSLELTQLLKFGQKLGLWACRSDLNLIFLEQLPVEQKTSAKQSEGIEAADEKNFETIVTPMALYVTGERPPVSVAFMYWYTTFAM</sequence>
<reference evidence="2" key="1">
    <citation type="submission" date="2023-02" db="EMBL/GenBank/DDBJ databases">
        <title>Colletotrichum kahawae CIFC_Que2 genome sequencing and assembly.</title>
        <authorList>
            <person name="Baroncelli R."/>
        </authorList>
    </citation>
    <scope>NUCLEOTIDE SEQUENCE</scope>
    <source>
        <strain evidence="2">CIFC_Que2</strain>
    </source>
</reference>
<evidence type="ECO:0000313" key="3">
    <source>
        <dbReference type="Proteomes" id="UP001281614"/>
    </source>
</evidence>
<evidence type="ECO:0000256" key="1">
    <source>
        <dbReference type="SAM" id="MobiDB-lite"/>
    </source>
</evidence>
<protein>
    <submittedName>
        <fullName evidence="2">Uncharacterized protein</fullName>
    </submittedName>
</protein>
<keyword evidence="3" id="KW-1185">Reference proteome</keyword>
<accession>A0AAE0D5B1</accession>
<dbReference type="AlphaFoldDB" id="A0AAE0D5B1"/>
<name>A0AAE0D5B1_COLKA</name>
<gene>
    <name evidence="2" type="ORF">CKAH01_01271</name>
</gene>
<proteinExistence type="predicted"/>
<dbReference type="EMBL" id="VYYT01000222">
    <property type="protein sequence ID" value="KAK2755379.1"/>
    <property type="molecule type" value="Genomic_DNA"/>
</dbReference>
<comment type="caution">
    <text evidence="2">The sequence shown here is derived from an EMBL/GenBank/DDBJ whole genome shotgun (WGS) entry which is preliminary data.</text>
</comment>
<organism evidence="2 3">
    <name type="scientific">Colletotrichum kahawae</name>
    <name type="common">Coffee berry disease fungus</name>
    <dbReference type="NCBI Taxonomy" id="34407"/>
    <lineage>
        <taxon>Eukaryota</taxon>
        <taxon>Fungi</taxon>
        <taxon>Dikarya</taxon>
        <taxon>Ascomycota</taxon>
        <taxon>Pezizomycotina</taxon>
        <taxon>Sordariomycetes</taxon>
        <taxon>Hypocreomycetidae</taxon>
        <taxon>Glomerellales</taxon>
        <taxon>Glomerellaceae</taxon>
        <taxon>Colletotrichum</taxon>
        <taxon>Colletotrichum gloeosporioides species complex</taxon>
    </lineage>
</organism>
<dbReference type="Proteomes" id="UP001281614">
    <property type="component" value="Unassembled WGS sequence"/>
</dbReference>
<feature type="region of interest" description="Disordered" evidence="1">
    <location>
        <begin position="23"/>
        <end position="62"/>
    </location>
</feature>